<dbReference type="InterPro" id="IPR000719">
    <property type="entry name" value="Prot_kinase_dom"/>
</dbReference>
<dbReference type="InterPro" id="IPR011009">
    <property type="entry name" value="Kinase-like_dom_sf"/>
</dbReference>
<keyword evidence="10" id="KW-0131">Cell cycle</keyword>
<comment type="similarity">
    <text evidence="2">Belongs to the protein kinase superfamily. CMGC Ser/Thr protein kinase family. MAP kinase subfamily.</text>
</comment>
<keyword evidence="6 15" id="KW-0808">Transferase</keyword>
<keyword evidence="18" id="KW-1185">Reference proteome</keyword>
<dbReference type="FunFam" id="3.30.200.20:FF:000046">
    <property type="entry name" value="Mitogen-activated protein kinase"/>
    <property type="match status" value="1"/>
</dbReference>
<proteinExistence type="inferred from homology"/>
<dbReference type="Proteomes" id="UP001608902">
    <property type="component" value="Unassembled WGS sequence"/>
</dbReference>
<evidence type="ECO:0000256" key="6">
    <source>
        <dbReference type="ARBA" id="ARBA00022679"/>
    </source>
</evidence>
<name>A0ABD6EL72_9BILA</name>
<organism evidence="17 18">
    <name type="scientific">Gnathostoma spinigerum</name>
    <dbReference type="NCBI Taxonomy" id="75299"/>
    <lineage>
        <taxon>Eukaryota</taxon>
        <taxon>Metazoa</taxon>
        <taxon>Ecdysozoa</taxon>
        <taxon>Nematoda</taxon>
        <taxon>Chromadorea</taxon>
        <taxon>Rhabditida</taxon>
        <taxon>Spirurina</taxon>
        <taxon>Gnathostomatomorpha</taxon>
        <taxon>Gnathostomatoidea</taxon>
        <taxon>Gnathostomatidae</taxon>
        <taxon>Gnathostoma</taxon>
    </lineage>
</organism>
<dbReference type="SMART" id="SM00220">
    <property type="entry name" value="S_TKc"/>
    <property type="match status" value="1"/>
</dbReference>
<dbReference type="InterPro" id="IPR003527">
    <property type="entry name" value="MAP_kinase_CS"/>
</dbReference>
<dbReference type="GO" id="GO:0005524">
    <property type="term" value="F:ATP binding"/>
    <property type="evidence" value="ECO:0007669"/>
    <property type="project" value="UniProtKB-UniRule"/>
</dbReference>
<keyword evidence="8 15" id="KW-0418">Kinase</keyword>
<dbReference type="PROSITE" id="PS01351">
    <property type="entry name" value="MAPK"/>
    <property type="match status" value="1"/>
</dbReference>
<evidence type="ECO:0000256" key="5">
    <source>
        <dbReference type="ARBA" id="ARBA00022553"/>
    </source>
</evidence>
<keyword evidence="7 13" id="KW-0547">Nucleotide-binding</keyword>
<gene>
    <name evidence="17" type="ORF">AB6A40_007337</name>
</gene>
<sequence length="415" mass="48044">MIPSTINGSFAQIKLSVDFIIAHLRYLRFKDAKIAAITRSDSVQRNGLMIKTQSMEHIVPSSSNSEGTDVEEVKGQPFRVAPRYVDLHYIGEGSYGIVVSATDTQRNERVAIKKLSPFEYRTFSQRTFREIKILSRMNHENIVCIKDIIRAQTIEKMKDIYIVQDLMDLDLFHILKKTQLSADQVCYLIYQVLRGIKYIHSANVVHRDLKPSNLLVNENCDLKICDFGFSRVIDPKHDHSGWLTEYVATRWYRAPEIMLSSKCYTKAIDLWSVGCILGEMLNNRPMFPGENYLSHLQMILQLIGSPSKEDLASVVNNKARTYLALLPHTEKQSLFKKYPNAEPLALDLLDRLLLFNPAKRISVEEALEHPYLAQYHDISDEVRKNFITYTFLQDYSYTSIYVEYPLPTFEMKHRM</sequence>
<evidence type="ECO:0000313" key="18">
    <source>
        <dbReference type="Proteomes" id="UP001608902"/>
    </source>
</evidence>
<keyword evidence="5" id="KW-0597">Phosphoprotein</keyword>
<dbReference type="InterPro" id="IPR008349">
    <property type="entry name" value="MAPK_ERK1/2"/>
</dbReference>
<evidence type="ECO:0000256" key="15">
    <source>
        <dbReference type="RuleBase" id="RU361165"/>
    </source>
</evidence>
<dbReference type="FunFam" id="1.10.510.10:FF:000624">
    <property type="entry name" value="Mitogen-activated protein kinase"/>
    <property type="match status" value="1"/>
</dbReference>
<feature type="binding site" evidence="13">
    <location>
        <position position="114"/>
    </location>
    <ligand>
        <name>ATP</name>
        <dbReference type="ChEBI" id="CHEBI:30616"/>
    </ligand>
</feature>
<evidence type="ECO:0000256" key="2">
    <source>
        <dbReference type="ARBA" id="ARBA00008832"/>
    </source>
</evidence>
<feature type="domain" description="Protein kinase" evidence="16">
    <location>
        <begin position="84"/>
        <end position="372"/>
    </location>
</feature>
<dbReference type="PROSITE" id="PS00108">
    <property type="entry name" value="PROTEIN_KINASE_ST"/>
    <property type="match status" value="1"/>
</dbReference>
<evidence type="ECO:0000256" key="7">
    <source>
        <dbReference type="ARBA" id="ARBA00022741"/>
    </source>
</evidence>
<dbReference type="GO" id="GO:0005737">
    <property type="term" value="C:cytoplasm"/>
    <property type="evidence" value="ECO:0007669"/>
    <property type="project" value="UniProtKB-ARBA"/>
</dbReference>
<evidence type="ECO:0000256" key="3">
    <source>
        <dbReference type="ARBA" id="ARBA00012411"/>
    </source>
</evidence>
<keyword evidence="15" id="KW-0460">Magnesium</keyword>
<dbReference type="GO" id="GO:0004707">
    <property type="term" value="F:MAP kinase activity"/>
    <property type="evidence" value="ECO:0007669"/>
    <property type="project" value="UniProtKB-EC"/>
</dbReference>
<dbReference type="SUPFAM" id="SSF56112">
    <property type="entry name" value="Protein kinase-like (PK-like)"/>
    <property type="match status" value="1"/>
</dbReference>
<dbReference type="PANTHER" id="PTHR24055">
    <property type="entry name" value="MITOGEN-ACTIVATED PROTEIN KINASE"/>
    <property type="match status" value="1"/>
</dbReference>
<dbReference type="InterPro" id="IPR008271">
    <property type="entry name" value="Ser/Thr_kinase_AS"/>
</dbReference>
<dbReference type="PROSITE" id="PS00107">
    <property type="entry name" value="PROTEIN_KINASE_ATP"/>
    <property type="match status" value="1"/>
</dbReference>
<comment type="cofactor">
    <cofactor evidence="1 15">
        <name>Mg(2+)</name>
        <dbReference type="ChEBI" id="CHEBI:18420"/>
    </cofactor>
</comment>
<evidence type="ECO:0000256" key="9">
    <source>
        <dbReference type="ARBA" id="ARBA00022840"/>
    </source>
</evidence>
<evidence type="ECO:0000256" key="8">
    <source>
        <dbReference type="ARBA" id="ARBA00022777"/>
    </source>
</evidence>
<dbReference type="EC" id="2.7.11.24" evidence="3 15"/>
<protein>
    <recommendedName>
        <fullName evidence="3 15">Mitogen-activated protein kinase</fullName>
        <ecNumber evidence="3 15">2.7.11.24</ecNumber>
    </recommendedName>
</protein>
<comment type="similarity">
    <text evidence="15">Belongs to the protein kinase superfamily. Ser/Thr protein kinase family. MAP kinase subfamily.</text>
</comment>
<keyword evidence="4 14" id="KW-0723">Serine/threonine-protein kinase</keyword>
<dbReference type="Pfam" id="PF00069">
    <property type="entry name" value="Pkinase"/>
    <property type="match status" value="1"/>
</dbReference>
<evidence type="ECO:0000259" key="16">
    <source>
        <dbReference type="PROSITE" id="PS50011"/>
    </source>
</evidence>
<comment type="catalytic activity">
    <reaction evidence="12">
        <text>L-seryl-[protein] + ATP = O-phospho-L-seryl-[protein] + ADP + H(+)</text>
        <dbReference type="Rhea" id="RHEA:17989"/>
        <dbReference type="Rhea" id="RHEA-COMP:9863"/>
        <dbReference type="Rhea" id="RHEA-COMP:11604"/>
        <dbReference type="ChEBI" id="CHEBI:15378"/>
        <dbReference type="ChEBI" id="CHEBI:29999"/>
        <dbReference type="ChEBI" id="CHEBI:30616"/>
        <dbReference type="ChEBI" id="CHEBI:83421"/>
        <dbReference type="ChEBI" id="CHEBI:456216"/>
        <dbReference type="EC" id="2.7.11.24"/>
    </reaction>
</comment>
<dbReference type="PROSITE" id="PS50011">
    <property type="entry name" value="PROTEIN_KINASE_DOM"/>
    <property type="match status" value="1"/>
</dbReference>
<evidence type="ECO:0000256" key="1">
    <source>
        <dbReference type="ARBA" id="ARBA00001946"/>
    </source>
</evidence>
<evidence type="ECO:0000256" key="13">
    <source>
        <dbReference type="PROSITE-ProRule" id="PRU10141"/>
    </source>
</evidence>
<evidence type="ECO:0000256" key="14">
    <source>
        <dbReference type="RuleBase" id="RU000304"/>
    </source>
</evidence>
<dbReference type="EMBL" id="JBGFUD010005838">
    <property type="protein sequence ID" value="MFH4980628.1"/>
    <property type="molecule type" value="Genomic_DNA"/>
</dbReference>
<keyword evidence="9 13" id="KW-0067">ATP-binding</keyword>
<evidence type="ECO:0000256" key="10">
    <source>
        <dbReference type="ARBA" id="ARBA00023306"/>
    </source>
</evidence>
<evidence type="ECO:0000256" key="11">
    <source>
        <dbReference type="ARBA" id="ARBA00047592"/>
    </source>
</evidence>
<dbReference type="Gene3D" id="3.30.200.20">
    <property type="entry name" value="Phosphorylase Kinase, domain 1"/>
    <property type="match status" value="1"/>
</dbReference>
<evidence type="ECO:0000256" key="4">
    <source>
        <dbReference type="ARBA" id="ARBA00022527"/>
    </source>
</evidence>
<dbReference type="InterPro" id="IPR017441">
    <property type="entry name" value="Protein_kinase_ATP_BS"/>
</dbReference>
<evidence type="ECO:0000256" key="12">
    <source>
        <dbReference type="ARBA" id="ARBA00048312"/>
    </source>
</evidence>
<evidence type="ECO:0000313" key="17">
    <source>
        <dbReference type="EMBL" id="MFH4980628.1"/>
    </source>
</evidence>
<reference evidence="17 18" key="1">
    <citation type="submission" date="2024-08" db="EMBL/GenBank/DDBJ databases">
        <title>Gnathostoma spinigerum genome.</title>
        <authorList>
            <person name="Gonzalez-Bertolin B."/>
            <person name="Monzon S."/>
            <person name="Zaballos A."/>
            <person name="Jimenez P."/>
            <person name="Dekumyoy P."/>
            <person name="Varona S."/>
            <person name="Cuesta I."/>
            <person name="Sumanam S."/>
            <person name="Adisakwattana P."/>
            <person name="Gasser R.B."/>
            <person name="Hernandez-Gonzalez A."/>
            <person name="Young N.D."/>
            <person name="Perteguer M.J."/>
        </authorList>
    </citation>
    <scope>NUCLEOTIDE SEQUENCE [LARGE SCALE GENOMIC DNA]</scope>
    <source>
        <strain evidence="17">AL3</strain>
        <tissue evidence="17">Liver</tissue>
    </source>
</reference>
<accession>A0ABD6EL72</accession>
<comment type="catalytic activity">
    <reaction evidence="11 15">
        <text>L-threonyl-[protein] + ATP = O-phospho-L-threonyl-[protein] + ADP + H(+)</text>
        <dbReference type="Rhea" id="RHEA:46608"/>
        <dbReference type="Rhea" id="RHEA-COMP:11060"/>
        <dbReference type="Rhea" id="RHEA-COMP:11605"/>
        <dbReference type="ChEBI" id="CHEBI:15378"/>
        <dbReference type="ChEBI" id="CHEBI:30013"/>
        <dbReference type="ChEBI" id="CHEBI:30616"/>
        <dbReference type="ChEBI" id="CHEBI:61977"/>
        <dbReference type="ChEBI" id="CHEBI:456216"/>
        <dbReference type="EC" id="2.7.11.24"/>
    </reaction>
</comment>
<comment type="activity regulation">
    <text evidence="15">Activated by threonine and tyrosine phosphorylation.</text>
</comment>
<comment type="caution">
    <text evidence="17">The sequence shown here is derived from an EMBL/GenBank/DDBJ whole genome shotgun (WGS) entry which is preliminary data.</text>
</comment>
<dbReference type="AlphaFoldDB" id="A0ABD6EL72"/>
<dbReference type="Gene3D" id="1.10.510.10">
    <property type="entry name" value="Transferase(Phosphotransferase) domain 1"/>
    <property type="match status" value="1"/>
</dbReference>
<dbReference type="PRINTS" id="PR01770">
    <property type="entry name" value="ERK1ERK2MAPK"/>
</dbReference>
<dbReference type="InterPro" id="IPR050117">
    <property type="entry name" value="MAPK"/>
</dbReference>